<gene>
    <name evidence="1" type="ORF">BDBG_16173</name>
</gene>
<evidence type="ECO:0000313" key="2">
    <source>
        <dbReference type="Proteomes" id="UP000002038"/>
    </source>
</evidence>
<dbReference type="VEuPathDB" id="FungiDB:BDBG_16173"/>
<reference evidence="2" key="1">
    <citation type="journal article" date="2015" name="PLoS Genet.">
        <title>The dynamic genome and transcriptome of the human fungal pathogen Blastomyces and close relative Emmonsia.</title>
        <authorList>
            <person name="Munoz J.F."/>
            <person name="Gauthier G.M."/>
            <person name="Desjardins C.A."/>
            <person name="Gallo J.E."/>
            <person name="Holder J."/>
            <person name="Sullivan T.D."/>
            <person name="Marty A.J."/>
            <person name="Carmen J.C."/>
            <person name="Chen Z."/>
            <person name="Ding L."/>
            <person name="Gujja S."/>
            <person name="Magrini V."/>
            <person name="Misas E."/>
            <person name="Mitreva M."/>
            <person name="Priest M."/>
            <person name="Saif S."/>
            <person name="Whiston E.A."/>
            <person name="Young S."/>
            <person name="Zeng Q."/>
            <person name="Goldman W.E."/>
            <person name="Mardis E.R."/>
            <person name="Taylor J.W."/>
            <person name="McEwen J.G."/>
            <person name="Clay O.K."/>
            <person name="Klein B.S."/>
            <person name="Cuomo C.A."/>
        </authorList>
    </citation>
    <scope>NUCLEOTIDE SEQUENCE [LARGE SCALE GENOMIC DNA]</scope>
    <source>
        <strain evidence="2">SLH14081</strain>
    </source>
</reference>
<dbReference type="AlphaFoldDB" id="A0A179UAM9"/>
<name>A0A179UAM9_BLAGS</name>
<dbReference type="KEGG" id="bgh:BDBG_16173"/>
<organism evidence="1 2">
    <name type="scientific">Blastomyces gilchristii (strain SLH14081)</name>
    <name type="common">Blastomyces dermatitidis</name>
    <dbReference type="NCBI Taxonomy" id="559298"/>
    <lineage>
        <taxon>Eukaryota</taxon>
        <taxon>Fungi</taxon>
        <taxon>Dikarya</taxon>
        <taxon>Ascomycota</taxon>
        <taxon>Pezizomycotina</taxon>
        <taxon>Eurotiomycetes</taxon>
        <taxon>Eurotiomycetidae</taxon>
        <taxon>Onygenales</taxon>
        <taxon>Ajellomycetaceae</taxon>
        <taxon>Blastomyces</taxon>
    </lineage>
</organism>
<dbReference type="EMBL" id="GG657448">
    <property type="protein sequence ID" value="OAT04061.1"/>
    <property type="molecule type" value="Genomic_DNA"/>
</dbReference>
<dbReference type="Proteomes" id="UP000002038">
    <property type="component" value="Unassembled WGS sequence"/>
</dbReference>
<sequence length="116" mass="12498">MITSSFPSALPLHLIFRPAANPLPLPDQLLTLSSTVSFFATLANSSYKASDIVSVSCTSSQDSVTTIHTLIFSFSEVCAFLTAFMSNVLSKDCIILTYQNSQYKSHVLASADILSV</sequence>
<dbReference type="RefSeq" id="XP_031575962.1">
    <property type="nucleotide sequence ID" value="XM_031724177.1"/>
</dbReference>
<protein>
    <submittedName>
        <fullName evidence="1">Uncharacterized protein</fullName>
    </submittedName>
</protein>
<proteinExistence type="predicted"/>
<accession>A0A179UAM9</accession>
<dbReference type="GeneID" id="42528380"/>
<keyword evidence="2" id="KW-1185">Reference proteome</keyword>
<evidence type="ECO:0000313" key="1">
    <source>
        <dbReference type="EMBL" id="OAT04061.1"/>
    </source>
</evidence>